<sequence length="418" mass="48055">MYKIWIVTSGEPVPSETERLHRTGMLSTLLAENGNIVTWWTTSFDHQLKQYLVEANLKVKMKHNLDLYYLHAKTPYFKNISWQRIKNHSEVANSFQKCAQSEEVPDIIVCSFPTIDLAYEAVYYGKKHNVPVVVDVRDLWPDIFLNIAPKFLRPLFKIPLHKMFSKTDFILQGATSITAVSQSYLNWGLKYAKRSGKNTDAVFPLCYNATELPKQSTTEKQLFKESLLLDTSKINIWFVGTFGKTYDLETVIKTAEKIKDNYPNIHFVLTGDGENYKQWKELAQKLPNVTFTGWIGREKLAYIGSIASIGLMAYAKGAPQGLPNKIFEYMSYGLPILSSLDTETKDLLEEENIGLTYKANDADDLIEKITSLIADPIELKEKGERARDLYMTKYDSEIIYNNFMQFLYKAIAQYKNEK</sequence>
<protein>
    <submittedName>
        <fullName evidence="2">Group 1 glycosyl transferase</fullName>
    </submittedName>
</protein>
<evidence type="ECO:0000313" key="3">
    <source>
        <dbReference type="Proteomes" id="UP000005638"/>
    </source>
</evidence>
<gene>
    <name evidence="2" type="ordered locus">FCOL_12495</name>
</gene>
<dbReference type="KEGG" id="fco:FCOL_12495"/>
<dbReference type="PANTHER" id="PTHR45947:SF3">
    <property type="entry name" value="SULFOQUINOVOSYL TRANSFERASE SQD2"/>
    <property type="match status" value="1"/>
</dbReference>
<dbReference type="SUPFAM" id="SSF53756">
    <property type="entry name" value="UDP-Glycosyltransferase/glycogen phosphorylase"/>
    <property type="match status" value="1"/>
</dbReference>
<dbReference type="RefSeq" id="WP_014166558.1">
    <property type="nucleotide sequence ID" value="NC_016510.2"/>
</dbReference>
<dbReference type="Gene3D" id="3.40.50.2000">
    <property type="entry name" value="Glycogen Phosphorylase B"/>
    <property type="match status" value="2"/>
</dbReference>
<keyword evidence="3" id="KW-1185">Reference proteome</keyword>
<dbReference type="EMBL" id="CP003222">
    <property type="protein sequence ID" value="AEW87298.1"/>
    <property type="molecule type" value="Genomic_DNA"/>
</dbReference>
<evidence type="ECO:0000259" key="1">
    <source>
        <dbReference type="Pfam" id="PF00534"/>
    </source>
</evidence>
<keyword evidence="2" id="KW-0808">Transferase</keyword>
<accession>G8X9V0</accession>
<dbReference type="Proteomes" id="UP000005638">
    <property type="component" value="Chromosome"/>
</dbReference>
<feature type="domain" description="Glycosyl transferase family 1" evidence="1">
    <location>
        <begin position="221"/>
        <end position="387"/>
    </location>
</feature>
<evidence type="ECO:0000313" key="2">
    <source>
        <dbReference type="EMBL" id="AEW87298.1"/>
    </source>
</evidence>
<organism evidence="2 3">
    <name type="scientific">Flavobacterium columnare (strain ATCC 49512 / CIP 103533 / TG 44/87)</name>
    <dbReference type="NCBI Taxonomy" id="1041826"/>
    <lineage>
        <taxon>Bacteria</taxon>
        <taxon>Pseudomonadati</taxon>
        <taxon>Bacteroidota</taxon>
        <taxon>Flavobacteriia</taxon>
        <taxon>Flavobacteriales</taxon>
        <taxon>Flavobacteriaceae</taxon>
        <taxon>Flavobacterium</taxon>
    </lineage>
</organism>
<dbReference type="eggNOG" id="COG0438">
    <property type="taxonomic scope" value="Bacteria"/>
</dbReference>
<proteinExistence type="predicted"/>
<dbReference type="AlphaFoldDB" id="G8X9V0"/>
<dbReference type="InterPro" id="IPR050194">
    <property type="entry name" value="Glycosyltransferase_grp1"/>
</dbReference>
<reference evidence="2 3" key="1">
    <citation type="journal article" date="2012" name="J. Bacteriol.">
        <title>Genome Sequence of the Fish Pathogen Flavobacterium columnare ATCC 49512.</title>
        <authorList>
            <person name="Tekedar H.C."/>
            <person name="Karsi A."/>
            <person name="Gillaspy A.F."/>
            <person name="Dyer D.W."/>
            <person name="Benton N.R."/>
            <person name="Zaitshik J."/>
            <person name="Vamenta S."/>
            <person name="Banes M.M."/>
            <person name="Gulsoy N."/>
            <person name="Aboko-Cole M."/>
            <person name="Waldbieser G.C."/>
            <person name="Lawrence M.L."/>
        </authorList>
    </citation>
    <scope>NUCLEOTIDE SEQUENCE [LARGE SCALE GENOMIC DNA]</scope>
    <source>
        <strain evidence="3">ATCC 49512 / CIP 103533 / TG 44/87</strain>
    </source>
</reference>
<dbReference type="HOGENOM" id="CLU_009583_11_6_10"/>
<dbReference type="STRING" id="1041826.FCOL_12495"/>
<dbReference type="PANTHER" id="PTHR45947">
    <property type="entry name" value="SULFOQUINOVOSYL TRANSFERASE SQD2"/>
    <property type="match status" value="1"/>
</dbReference>
<dbReference type="Pfam" id="PF00534">
    <property type="entry name" value="Glycos_transf_1"/>
    <property type="match status" value="1"/>
</dbReference>
<dbReference type="CDD" id="cd03794">
    <property type="entry name" value="GT4_WbuB-like"/>
    <property type="match status" value="1"/>
</dbReference>
<dbReference type="InterPro" id="IPR001296">
    <property type="entry name" value="Glyco_trans_1"/>
</dbReference>
<dbReference type="GO" id="GO:0016757">
    <property type="term" value="F:glycosyltransferase activity"/>
    <property type="evidence" value="ECO:0007669"/>
    <property type="project" value="InterPro"/>
</dbReference>
<name>G8X9V0_FLACA</name>